<reference evidence="1 2" key="1">
    <citation type="submission" date="2022-11" db="EMBL/GenBank/DDBJ databases">
        <title>Spartinivicinus poritis sp. nov., isolated from scleractinian coral Porites lutea.</title>
        <authorList>
            <person name="Zhang G."/>
            <person name="Cai L."/>
            <person name="Wei Q."/>
        </authorList>
    </citation>
    <scope>NUCLEOTIDE SEQUENCE [LARGE SCALE GENOMIC DNA]</scope>
    <source>
        <strain evidence="1 2">A2-2</strain>
    </source>
</reference>
<dbReference type="RefSeq" id="WP_274692281.1">
    <property type="nucleotide sequence ID" value="NZ_JAPMOU010000111.1"/>
</dbReference>
<sequence>MKYHHLGIPTKESLKDEIHLKHLKMYVSGYGKNPYGIEWVRYEDDAPYPEIVKTLPHVAFEVEDIYKAIDGKNVIIEPNSPSPGVIVAFIEDNGAPIEFLQVDRTIAEEGI</sequence>
<evidence type="ECO:0000313" key="1">
    <source>
        <dbReference type="EMBL" id="MDE1465982.1"/>
    </source>
</evidence>
<name>A0ABT5UHW9_9GAMM</name>
<proteinExistence type="predicted"/>
<evidence type="ECO:0000313" key="2">
    <source>
        <dbReference type="Proteomes" id="UP001528823"/>
    </source>
</evidence>
<dbReference type="SUPFAM" id="SSF54593">
    <property type="entry name" value="Glyoxalase/Bleomycin resistance protein/Dihydroxybiphenyl dioxygenase"/>
    <property type="match status" value="1"/>
</dbReference>
<dbReference type="Proteomes" id="UP001528823">
    <property type="component" value="Unassembled WGS sequence"/>
</dbReference>
<protein>
    <submittedName>
        <fullName evidence="1">Uncharacterized protein</fullName>
    </submittedName>
</protein>
<accession>A0ABT5UHW9</accession>
<dbReference type="InterPro" id="IPR029068">
    <property type="entry name" value="Glyas_Bleomycin-R_OHBP_Dase"/>
</dbReference>
<dbReference type="EMBL" id="JAPMOU010000111">
    <property type="protein sequence ID" value="MDE1465982.1"/>
    <property type="molecule type" value="Genomic_DNA"/>
</dbReference>
<organism evidence="1 2">
    <name type="scientific">Spartinivicinus poritis</name>
    <dbReference type="NCBI Taxonomy" id="2994640"/>
    <lineage>
        <taxon>Bacteria</taxon>
        <taxon>Pseudomonadati</taxon>
        <taxon>Pseudomonadota</taxon>
        <taxon>Gammaproteobacteria</taxon>
        <taxon>Oceanospirillales</taxon>
        <taxon>Zooshikellaceae</taxon>
        <taxon>Spartinivicinus</taxon>
    </lineage>
</organism>
<keyword evidence="2" id="KW-1185">Reference proteome</keyword>
<comment type="caution">
    <text evidence="1">The sequence shown here is derived from an EMBL/GenBank/DDBJ whole genome shotgun (WGS) entry which is preliminary data.</text>
</comment>
<gene>
    <name evidence="1" type="ORF">ORQ98_28890</name>
</gene>